<dbReference type="EC" id="2.1.1.-" evidence="3"/>
<organism evidence="3 4">
    <name type="scientific">Micromonospora sonneratiae</name>
    <dbReference type="NCBI Taxonomy" id="1184706"/>
    <lineage>
        <taxon>Bacteria</taxon>
        <taxon>Bacillati</taxon>
        <taxon>Actinomycetota</taxon>
        <taxon>Actinomycetes</taxon>
        <taxon>Micromonosporales</taxon>
        <taxon>Micromonosporaceae</taxon>
        <taxon>Micromonospora</taxon>
    </lineage>
</organism>
<reference evidence="4" key="1">
    <citation type="journal article" date="2019" name="Int. J. Syst. Evol. Microbiol.">
        <title>The Global Catalogue of Microorganisms (GCM) 10K type strain sequencing project: providing services to taxonomists for standard genome sequencing and annotation.</title>
        <authorList>
            <consortium name="The Broad Institute Genomics Platform"/>
            <consortium name="The Broad Institute Genome Sequencing Center for Infectious Disease"/>
            <person name="Wu L."/>
            <person name="Ma J."/>
        </authorList>
    </citation>
    <scope>NUCLEOTIDE SEQUENCE [LARGE SCALE GENOMIC DNA]</scope>
    <source>
        <strain evidence="4">JCM 31037</strain>
    </source>
</reference>
<evidence type="ECO:0000313" key="4">
    <source>
        <dbReference type="Proteomes" id="UP001597260"/>
    </source>
</evidence>
<accession>A0ABW3Y9W5</accession>
<dbReference type="Pfam" id="PF01230">
    <property type="entry name" value="HIT"/>
    <property type="match status" value="1"/>
</dbReference>
<dbReference type="SUPFAM" id="SSF54197">
    <property type="entry name" value="HIT-like"/>
    <property type="match status" value="1"/>
</dbReference>
<evidence type="ECO:0000313" key="3">
    <source>
        <dbReference type="EMBL" id="MFD1320054.1"/>
    </source>
</evidence>
<evidence type="ECO:0000256" key="1">
    <source>
        <dbReference type="PROSITE-ProRule" id="PRU00464"/>
    </source>
</evidence>
<feature type="domain" description="HIT" evidence="2">
    <location>
        <begin position="6"/>
        <end position="114"/>
    </location>
</feature>
<dbReference type="PRINTS" id="PR00332">
    <property type="entry name" value="HISTRIAD"/>
</dbReference>
<dbReference type="GO" id="GO:0008168">
    <property type="term" value="F:methyltransferase activity"/>
    <property type="evidence" value="ECO:0007669"/>
    <property type="project" value="UniProtKB-KW"/>
</dbReference>
<keyword evidence="3" id="KW-0489">Methyltransferase</keyword>
<dbReference type="GO" id="GO:0032259">
    <property type="term" value="P:methylation"/>
    <property type="evidence" value="ECO:0007669"/>
    <property type="project" value="UniProtKB-KW"/>
</dbReference>
<name>A0ABW3Y9W5_9ACTN</name>
<protein>
    <submittedName>
        <fullName evidence="3">HIT family protein</fullName>
        <ecNumber evidence="3">2.1.1.-</ecNumber>
    </submittedName>
</protein>
<evidence type="ECO:0000259" key="2">
    <source>
        <dbReference type="PROSITE" id="PS51084"/>
    </source>
</evidence>
<keyword evidence="3" id="KW-0808">Transferase</keyword>
<gene>
    <name evidence="3" type="ORF">ACFQ4H_03005</name>
</gene>
<dbReference type="InterPro" id="IPR036265">
    <property type="entry name" value="HIT-like_sf"/>
</dbReference>
<dbReference type="PANTHER" id="PTHR46648">
    <property type="entry name" value="HIT FAMILY PROTEIN 1"/>
    <property type="match status" value="1"/>
</dbReference>
<dbReference type="EMBL" id="JBHTMP010000002">
    <property type="protein sequence ID" value="MFD1320054.1"/>
    <property type="molecule type" value="Genomic_DNA"/>
</dbReference>
<dbReference type="InterPro" id="IPR001310">
    <property type="entry name" value="Histidine_triad_HIT"/>
</dbReference>
<dbReference type="InterPro" id="IPR011146">
    <property type="entry name" value="HIT-like"/>
</dbReference>
<sequence>MTLTCAFCAIIDGGDVDAVVVHRTNEAVSFLPLNPASPGHTLVVPAVHVPDFLDLPEEVAQSMTAAVLRVSRAVRDAVSPEGMNLITSAGEAASQSVFHLHVHIVPRWSGDRIGDIWPRHEGSDREAQNVLAARIRKAIVE</sequence>
<dbReference type="Proteomes" id="UP001597260">
    <property type="component" value="Unassembled WGS sequence"/>
</dbReference>
<proteinExistence type="predicted"/>
<dbReference type="Gene3D" id="3.30.428.10">
    <property type="entry name" value="HIT-like"/>
    <property type="match status" value="1"/>
</dbReference>
<dbReference type="PANTHER" id="PTHR46648:SF1">
    <property type="entry name" value="ADENOSINE 5'-MONOPHOSPHORAMIDASE HNT1"/>
    <property type="match status" value="1"/>
</dbReference>
<comment type="caution">
    <text evidence="3">The sequence shown here is derived from an EMBL/GenBank/DDBJ whole genome shotgun (WGS) entry which is preliminary data.</text>
</comment>
<keyword evidence="4" id="KW-1185">Reference proteome</keyword>
<feature type="short sequence motif" description="Histidine triad motif" evidence="1">
    <location>
        <begin position="99"/>
        <end position="103"/>
    </location>
</feature>
<dbReference type="RefSeq" id="WP_377566641.1">
    <property type="nucleotide sequence ID" value="NZ_JBHTMP010000002.1"/>
</dbReference>
<dbReference type="PROSITE" id="PS51084">
    <property type="entry name" value="HIT_2"/>
    <property type="match status" value="1"/>
</dbReference>